<protein>
    <recommendedName>
        <fullName evidence="4">5-formyltetrahydrofolate cyclo-ligase</fullName>
        <ecNumber evidence="4">6.3.3.2</ecNumber>
    </recommendedName>
</protein>
<sequence>MTMPSTKKELRRQWLRRREALSSEAVAARSLQICDHIQEHPLYRKAHQVLFTMPHRNEVDLRPLMKAAWREGKGVILPRTSVGERTMHLFRVMKMEELIPGAYGIMEPPDVPEREVSAEDVDVALVPGVAFDRCGYRLGYGGGYFDRFFAGPGKGMVTLGVAFAFQVVTTVYPQAHDIPLNGVITEEGTVGSASNSLF</sequence>
<evidence type="ECO:0000256" key="3">
    <source>
        <dbReference type="ARBA" id="ARBA00022840"/>
    </source>
</evidence>
<keyword evidence="5" id="KW-0436">Ligase</keyword>
<dbReference type="PANTHER" id="PTHR23407">
    <property type="entry name" value="ATPASE INHIBITOR/5-FORMYLTETRAHYDROFOLATE CYCLO-LIGASE"/>
    <property type="match status" value="1"/>
</dbReference>
<evidence type="ECO:0000313" key="6">
    <source>
        <dbReference type="Proteomes" id="UP001185012"/>
    </source>
</evidence>
<evidence type="ECO:0000313" key="5">
    <source>
        <dbReference type="EMBL" id="MDR6227527.1"/>
    </source>
</evidence>
<dbReference type="EMBL" id="JAVDQG010000010">
    <property type="protein sequence ID" value="MDR6227527.1"/>
    <property type="molecule type" value="Genomic_DNA"/>
</dbReference>
<comment type="cofactor">
    <cofactor evidence="4">
        <name>Mg(2+)</name>
        <dbReference type="ChEBI" id="CHEBI:18420"/>
    </cofactor>
</comment>
<name>A0ABU1ISI3_9BACL</name>
<dbReference type="InterPro" id="IPR024185">
    <property type="entry name" value="FTHF_cligase-like_sf"/>
</dbReference>
<keyword evidence="4" id="KW-0479">Metal-binding</keyword>
<keyword evidence="6" id="KW-1185">Reference proteome</keyword>
<keyword evidence="3 4" id="KW-0067">ATP-binding</keyword>
<dbReference type="EC" id="6.3.3.2" evidence="4"/>
<dbReference type="InterPro" id="IPR037171">
    <property type="entry name" value="NagB/RpiA_transferase-like"/>
</dbReference>
<dbReference type="NCBIfam" id="TIGR02727">
    <property type="entry name" value="MTHFS_bact"/>
    <property type="match status" value="1"/>
</dbReference>
<evidence type="ECO:0000256" key="4">
    <source>
        <dbReference type="RuleBase" id="RU361279"/>
    </source>
</evidence>
<dbReference type="SUPFAM" id="SSF100950">
    <property type="entry name" value="NagB/RpiA/CoA transferase-like"/>
    <property type="match status" value="1"/>
</dbReference>
<reference evidence="5 6" key="1">
    <citation type="submission" date="2023-07" db="EMBL/GenBank/DDBJ databases">
        <title>Genomic Encyclopedia of Type Strains, Phase IV (KMG-IV): sequencing the most valuable type-strain genomes for metagenomic binning, comparative biology and taxonomic classification.</title>
        <authorList>
            <person name="Goeker M."/>
        </authorList>
    </citation>
    <scope>NUCLEOTIDE SEQUENCE [LARGE SCALE GENOMIC DNA]</scope>
    <source>
        <strain evidence="5 6">DSM 45903</strain>
    </source>
</reference>
<evidence type="ECO:0000256" key="2">
    <source>
        <dbReference type="ARBA" id="ARBA00022741"/>
    </source>
</evidence>
<dbReference type="Gene3D" id="3.40.50.10420">
    <property type="entry name" value="NagB/RpiA/CoA transferase-like"/>
    <property type="match status" value="1"/>
</dbReference>
<dbReference type="Pfam" id="PF01812">
    <property type="entry name" value="5-FTHF_cyc-lig"/>
    <property type="match status" value="1"/>
</dbReference>
<dbReference type="InterPro" id="IPR002698">
    <property type="entry name" value="FTHF_cligase"/>
</dbReference>
<comment type="similarity">
    <text evidence="1 4">Belongs to the 5-formyltetrahydrofolate cyclo-ligase family.</text>
</comment>
<proteinExistence type="inferred from homology"/>
<dbReference type="PIRSF" id="PIRSF006806">
    <property type="entry name" value="FTHF_cligase"/>
    <property type="match status" value="1"/>
</dbReference>
<keyword evidence="4" id="KW-0460">Magnesium</keyword>
<dbReference type="GO" id="GO:0030272">
    <property type="term" value="F:5-formyltetrahydrofolate cyclo-ligase activity"/>
    <property type="evidence" value="ECO:0007669"/>
    <property type="project" value="UniProtKB-EC"/>
</dbReference>
<keyword evidence="2 4" id="KW-0547">Nucleotide-binding</keyword>
<dbReference type="PANTHER" id="PTHR23407:SF1">
    <property type="entry name" value="5-FORMYLTETRAHYDROFOLATE CYCLO-LIGASE"/>
    <property type="match status" value="1"/>
</dbReference>
<comment type="catalytic activity">
    <reaction evidence="4">
        <text>(6S)-5-formyl-5,6,7,8-tetrahydrofolate + ATP = (6R)-5,10-methenyltetrahydrofolate + ADP + phosphate</text>
        <dbReference type="Rhea" id="RHEA:10488"/>
        <dbReference type="ChEBI" id="CHEBI:30616"/>
        <dbReference type="ChEBI" id="CHEBI:43474"/>
        <dbReference type="ChEBI" id="CHEBI:57455"/>
        <dbReference type="ChEBI" id="CHEBI:57457"/>
        <dbReference type="ChEBI" id="CHEBI:456216"/>
        <dbReference type="EC" id="6.3.3.2"/>
    </reaction>
</comment>
<accession>A0ABU1ISI3</accession>
<evidence type="ECO:0000256" key="1">
    <source>
        <dbReference type="ARBA" id="ARBA00010638"/>
    </source>
</evidence>
<organism evidence="5 6">
    <name type="scientific">Desmospora profundinema</name>
    <dbReference type="NCBI Taxonomy" id="1571184"/>
    <lineage>
        <taxon>Bacteria</taxon>
        <taxon>Bacillati</taxon>
        <taxon>Bacillota</taxon>
        <taxon>Bacilli</taxon>
        <taxon>Bacillales</taxon>
        <taxon>Thermoactinomycetaceae</taxon>
        <taxon>Desmospora</taxon>
    </lineage>
</organism>
<comment type="caution">
    <text evidence="5">The sequence shown here is derived from an EMBL/GenBank/DDBJ whole genome shotgun (WGS) entry which is preliminary data.</text>
</comment>
<dbReference type="Proteomes" id="UP001185012">
    <property type="component" value="Unassembled WGS sequence"/>
</dbReference>
<dbReference type="RefSeq" id="WP_309868595.1">
    <property type="nucleotide sequence ID" value="NZ_JAVDQG010000010.1"/>
</dbReference>
<gene>
    <name evidence="5" type="ORF">JOE21_003550</name>
</gene>